<proteinExistence type="predicted"/>
<evidence type="ECO:0000313" key="2">
    <source>
        <dbReference type="Proteomes" id="UP000233387"/>
    </source>
</evidence>
<evidence type="ECO:0000313" key="1">
    <source>
        <dbReference type="EMBL" id="PKQ68287.1"/>
    </source>
</evidence>
<sequence>MKKLYIFILLLQVSFLWLTSCSLIERINALRITEINFIGNGLQATVVSEVLDTEKKKTATEHGFCWAIGVVPELGTSYTDSIMLGEKANEDQLFSATIERLLPDTDYYIRSFLIVDGKIKYSLPEKIRTREIRPEDVLISITSSVMGQDSVFLYGIVNKTRFEFLAPITVTQYGTIIASEPDSTKGISKTETNFVPNVINNFLHKYAIPNIPPPTITLPQPLQGALFAWAFVDFYRNDTPSQIRRLYTRRIILRKR</sequence>
<dbReference type="PROSITE" id="PS51257">
    <property type="entry name" value="PROKAR_LIPOPROTEIN"/>
    <property type="match status" value="1"/>
</dbReference>
<gene>
    <name evidence="1" type="ORF">Rain11_1755</name>
</gene>
<dbReference type="OrthoDB" id="1490335at2"/>
<reference evidence="1 2" key="1">
    <citation type="submission" date="2017-06" db="EMBL/GenBank/DDBJ databases">
        <title>Raineya orbicola gen. nov., sp. nov. a slightly thermophilic bacterium of the phylum Bacteroidetes and the description of Raineyaceae fam. nov.</title>
        <authorList>
            <person name="Albuquerque L."/>
            <person name="Polonia A.R.M."/>
            <person name="Barroso C."/>
            <person name="Froufe H.J.C."/>
            <person name="Lage O."/>
            <person name="Lobo-Da-Cunha A."/>
            <person name="Egas C."/>
            <person name="Da Costa M.S."/>
        </authorList>
    </citation>
    <scope>NUCLEOTIDE SEQUENCE [LARGE SCALE GENOMIC DNA]</scope>
    <source>
        <strain evidence="1 2">SPSPC-11</strain>
    </source>
</reference>
<protein>
    <recommendedName>
        <fullName evidence="3">Lipoprotein</fullName>
    </recommendedName>
</protein>
<comment type="caution">
    <text evidence="1">The sequence shown here is derived from an EMBL/GenBank/DDBJ whole genome shotgun (WGS) entry which is preliminary data.</text>
</comment>
<organism evidence="1 2">
    <name type="scientific">Raineya orbicola</name>
    <dbReference type="NCBI Taxonomy" id="2016530"/>
    <lineage>
        <taxon>Bacteria</taxon>
        <taxon>Pseudomonadati</taxon>
        <taxon>Bacteroidota</taxon>
        <taxon>Cytophagia</taxon>
        <taxon>Cytophagales</taxon>
        <taxon>Raineyaceae</taxon>
        <taxon>Raineya</taxon>
    </lineage>
</organism>
<keyword evidence="2" id="KW-1185">Reference proteome</keyword>
<dbReference type="Proteomes" id="UP000233387">
    <property type="component" value="Unassembled WGS sequence"/>
</dbReference>
<evidence type="ECO:0008006" key="3">
    <source>
        <dbReference type="Google" id="ProtNLM"/>
    </source>
</evidence>
<dbReference type="RefSeq" id="WP_101359025.1">
    <property type="nucleotide sequence ID" value="NZ_NKXO01000026.1"/>
</dbReference>
<name>A0A2N3IDB1_9BACT</name>
<accession>A0A2N3IDB1</accession>
<dbReference type="AlphaFoldDB" id="A0A2N3IDB1"/>
<dbReference type="EMBL" id="NKXO01000026">
    <property type="protein sequence ID" value="PKQ68287.1"/>
    <property type="molecule type" value="Genomic_DNA"/>
</dbReference>